<dbReference type="InterPro" id="IPR027417">
    <property type="entry name" value="P-loop_NTPase"/>
</dbReference>
<sequence length="493" mass="55389">MPRVALSEKDIKALTDFLGSVSKDPLEFVRLAFPWGEPNTQLEDKAGPDEWQIELLNDIKEGLKTPDQVIREAVASGHGIGKSAMVAWIILWAISTHEDTKGVVTANTDTQLKTKTWAELAKWYYLFVARDLFTYSATSIYSNQEGHEKTWRIDAIPWNDSNPAAFAGLHNQGKRTLVIFDEASEISDIIWEVAEGAMTDADTEIIWCVFGNPTQSSGRFHACFHKNRSLWNRKQIDSRTVKISNKAELEGWRVQYGEDSDFFKIRVKGEFPSASDKQFISTALVDEARRRTLQEKQFRFAPVIIACDPAWTGGDETVIYLRQGLFTKKLFATTKNDNDIEIAGILARFEDEYKADAVFIDLGYGTGIKSAGDAWGRSWTLIAFGGKSNRQDCKNKRAEMWANMKDWLKEGGVIPEDDQTLADDLMGPETVPNTSGLIQLESKEAMKKRGVPSPNRADALALTFAQSVVSREQAITEAQFDNRQRVYDPFAGM</sequence>
<dbReference type="SUPFAM" id="SSF52540">
    <property type="entry name" value="P-loop containing nucleoside triphosphate hydrolases"/>
    <property type="match status" value="1"/>
</dbReference>
<protein>
    <submittedName>
        <fullName evidence="1">Large terminase</fullName>
    </submittedName>
</protein>
<dbReference type="EMBL" id="BK016161">
    <property type="protein sequence ID" value="DAF99174.1"/>
    <property type="molecule type" value="Genomic_DNA"/>
</dbReference>
<accession>A0A8S5UXU2</accession>
<evidence type="ECO:0000313" key="1">
    <source>
        <dbReference type="EMBL" id="DAF99174.1"/>
    </source>
</evidence>
<name>A0A8S5UXU2_9CAUD</name>
<organism evidence="1">
    <name type="scientific">Podoviridae sp. ctW0z17</name>
    <dbReference type="NCBI Taxonomy" id="2825254"/>
    <lineage>
        <taxon>Viruses</taxon>
        <taxon>Duplodnaviria</taxon>
        <taxon>Heunggongvirae</taxon>
        <taxon>Uroviricota</taxon>
        <taxon>Caudoviricetes</taxon>
    </lineage>
</organism>
<dbReference type="Gene3D" id="3.40.50.300">
    <property type="entry name" value="P-loop containing nucleotide triphosphate hydrolases"/>
    <property type="match status" value="1"/>
</dbReference>
<proteinExistence type="predicted"/>
<reference evidence="1" key="1">
    <citation type="journal article" date="2021" name="Proc. Natl. Acad. Sci. U.S.A.">
        <title>A Catalog of Tens of Thousands of Viruses from Human Metagenomes Reveals Hidden Associations with Chronic Diseases.</title>
        <authorList>
            <person name="Tisza M.J."/>
            <person name="Buck C.B."/>
        </authorList>
    </citation>
    <scope>NUCLEOTIDE SEQUENCE</scope>
    <source>
        <strain evidence="1">CtW0z17</strain>
    </source>
</reference>
<dbReference type="Gene3D" id="3.30.420.240">
    <property type="match status" value="1"/>
</dbReference>